<feature type="transmembrane region" description="Helical" evidence="2">
    <location>
        <begin position="606"/>
        <end position="637"/>
    </location>
</feature>
<protein>
    <submittedName>
        <fullName evidence="3">Putative transmembrane protein</fullName>
    </submittedName>
</protein>
<accession>A0A086KF20</accession>
<feature type="compositionally biased region" description="Low complexity" evidence="1">
    <location>
        <begin position="221"/>
        <end position="237"/>
    </location>
</feature>
<feature type="transmembrane region" description="Helical" evidence="2">
    <location>
        <begin position="311"/>
        <end position="334"/>
    </location>
</feature>
<feature type="region of interest" description="Disordered" evidence="1">
    <location>
        <begin position="1024"/>
        <end position="1044"/>
    </location>
</feature>
<reference evidence="3 4" key="1">
    <citation type="submission" date="2014-03" db="EMBL/GenBank/DDBJ databases">
        <authorList>
            <person name="Sibley D."/>
            <person name="Venepally P."/>
            <person name="Karamycheva S."/>
            <person name="Hadjithomas M."/>
            <person name="Khan A."/>
            <person name="Brunk B."/>
            <person name="Roos D."/>
            <person name="Caler E."/>
            <person name="Lorenzi H."/>
        </authorList>
    </citation>
    <scope>NUCLEOTIDE SEQUENCE [LARGE SCALE GENOMIC DNA]</scope>
    <source>
        <strain evidence="4">p89</strain>
    </source>
</reference>
<feature type="region of interest" description="Disordered" evidence="1">
    <location>
        <begin position="1132"/>
        <end position="1158"/>
    </location>
</feature>
<keyword evidence="2" id="KW-1133">Transmembrane helix</keyword>
<feature type="compositionally biased region" description="Basic and acidic residues" evidence="1">
    <location>
        <begin position="167"/>
        <end position="182"/>
    </location>
</feature>
<keyword evidence="2" id="KW-0472">Membrane</keyword>
<evidence type="ECO:0000256" key="2">
    <source>
        <dbReference type="SAM" id="Phobius"/>
    </source>
</evidence>
<evidence type="ECO:0000313" key="3">
    <source>
        <dbReference type="EMBL" id="KFG42988.1"/>
    </source>
</evidence>
<feature type="compositionally biased region" description="Polar residues" evidence="1">
    <location>
        <begin position="1149"/>
        <end position="1158"/>
    </location>
</feature>
<feature type="compositionally biased region" description="Basic and acidic residues" evidence="1">
    <location>
        <begin position="124"/>
        <end position="150"/>
    </location>
</feature>
<feature type="region of interest" description="Disordered" evidence="1">
    <location>
        <begin position="1482"/>
        <end position="1502"/>
    </location>
</feature>
<feature type="compositionally biased region" description="Basic and acidic residues" evidence="1">
    <location>
        <begin position="389"/>
        <end position="417"/>
    </location>
</feature>
<feature type="transmembrane region" description="Helical" evidence="2">
    <location>
        <begin position="273"/>
        <end position="299"/>
    </location>
</feature>
<dbReference type="VEuPathDB" id="ToxoDB:TGP89_224935"/>
<keyword evidence="2 3" id="KW-0812">Transmembrane</keyword>
<feature type="region of interest" description="Disordered" evidence="1">
    <location>
        <begin position="381"/>
        <end position="417"/>
    </location>
</feature>
<feature type="transmembrane region" description="Helical" evidence="2">
    <location>
        <begin position="27"/>
        <end position="52"/>
    </location>
</feature>
<dbReference type="EMBL" id="AEYI02000979">
    <property type="protein sequence ID" value="KFG42988.1"/>
    <property type="molecule type" value="Genomic_DNA"/>
</dbReference>
<feature type="transmembrane region" description="Helical" evidence="2">
    <location>
        <begin position="86"/>
        <end position="111"/>
    </location>
</feature>
<gene>
    <name evidence="3" type="ORF">TGP89_224935</name>
</gene>
<sequence>MPTHCIMARTPGTSASSSRTAVLVGRLLRPLVVCIFLLSYLLFLHGILFPVVDIQSGFAVFPGSEIAEQTMAMPQTLQSLWDDQNYIPLFLVAIFSLFVPCLKLVLFCIVVRFGPPGETVPEYERMTSEERECEKTDGIEERMLRPRETGEDGGPELPTGDLGGLQQHRDWEGRERHRVEQEERGDEGETEILCHSQQGKRGSDSRTTVSAGTLSDLDCPSSTLSSSHSEMTSSTSSEKNNEGLKWVRQSREDGIEPHPTDDRTKVCRSIMGFLLFVSKYQLVDVYVYLFMILFVHFPLVRASPLPAAFSFLFYCLLSIVATECLTWIFTAFPICTRAKTQPRGEGARSLLSLQTVQPGLKEEGRKSRGVRITGASIWKRQQADEDVDGDKQNGKHGEQTHTTDRSGVRRSGTEEGAKQTCAGEIPSLCLAFSCSDLPSSLGEQPRTLSRVALRKGENDERKGEGTGRFFFAACRHTNCEVASHRGDSRYCYPAPSVRLPLPNTSAKRETVSLPALASVAPAVSHLRFSEPAVADVGVCECFIRTLAILLFTVVATVSARAAWCLPLLHVVVTLGDEKEIGIDGTFLSLSQLAEESLWLGESISGFVILILFPLLLVFAHLLSSCLAMFLVLVLRLLHPEPWYRRPRGTTRSLFNRWCWTLGLPVLLKHLLSFLLSISQLLSCWAMADVFAIGLFTAYFTINAVHVLVAHIPSASPSTPEFADTFSCLSPFLSACHTAALLHPLDAALPARSGFWGAMIFGASASQLHLLLPSRARIDRVVSIAQRTVKEEDQTRFLYEDTEDAGERGKFLYRCSEESSKERQRKGMLASCLESTPRQFCSASASHSYSAPSFLSAIDNASSSETDSIHPLDPSPSSSFCGVSASGYLTLPVSPSQGGEGGRGGFSRSFFRGTGLCKRRRTGFSAGRRAREASLFSWSKFEEETPQMSRLAVPLLTAEPAVLEFSDSASRSESVVLSGFVPEGAKNSNVSLPFIDASDTQTVPHEKSDIEQAEPLSFVGLSEAKTNGRETRCPPGLRTGPHGTSTVQNWRSARRMGHDECDEETRIAEGNRAVEEAGFVSCARDVEHEQPGEKDDQAASFGWQRNESHPWMCRRNIYARAVGSKQIPSLTSSLIAPQPSSSPVCRVPTDHTTPGTRQSNPETAYFAVIRRNKQAGDKPRHLLRLLLQVLVRLGIVVALSVALVTWPIEPPRLLDLDKVNAKVVFYYPMISRGVRPLIPASVGDCTAESPEPPPEPCVGHSILYHYQNAYYEATARWVSGVNTTEIEEIRVSSRDKAHRATFTWETGERVEKLDDRNPAREEKDDPLWIAVDVSGRIAELNLSLRIGQCLTPDSWRSPTCDTLWDNTTSCCGKNITFAARLEARCTETPPTYLSAFSITEFRVSSLTINESVLGLFSVTVANITDAVEQELKRQIQTYLEPDNKFIPWDKDTKVSLQALVNHLTVVNAPGGLLCRPPQATSGSRLNAHVKHGNVSNADAHDEF</sequence>
<organism evidence="3 4">
    <name type="scientific">Toxoplasma gondii p89</name>
    <dbReference type="NCBI Taxonomy" id="943119"/>
    <lineage>
        <taxon>Eukaryota</taxon>
        <taxon>Sar</taxon>
        <taxon>Alveolata</taxon>
        <taxon>Apicomplexa</taxon>
        <taxon>Conoidasida</taxon>
        <taxon>Coccidia</taxon>
        <taxon>Eucoccidiorida</taxon>
        <taxon>Eimeriorina</taxon>
        <taxon>Sarcocystidae</taxon>
        <taxon>Toxoplasma</taxon>
    </lineage>
</organism>
<feature type="compositionally biased region" description="Polar residues" evidence="1">
    <location>
        <begin position="195"/>
        <end position="213"/>
    </location>
</feature>
<feature type="compositionally biased region" description="Polar residues" evidence="1">
    <location>
        <begin position="1132"/>
        <end position="1142"/>
    </location>
</feature>
<evidence type="ECO:0000313" key="4">
    <source>
        <dbReference type="Proteomes" id="UP000028828"/>
    </source>
</evidence>
<feature type="region of interest" description="Disordered" evidence="1">
    <location>
        <begin position="124"/>
        <end position="244"/>
    </location>
</feature>
<dbReference type="Proteomes" id="UP000028828">
    <property type="component" value="Unassembled WGS sequence"/>
</dbReference>
<comment type="caution">
    <text evidence="3">The sequence shown here is derived from an EMBL/GenBank/DDBJ whole genome shotgun (WGS) entry which is preliminary data.</text>
</comment>
<evidence type="ECO:0000256" key="1">
    <source>
        <dbReference type="SAM" id="MobiDB-lite"/>
    </source>
</evidence>
<proteinExistence type="predicted"/>
<dbReference type="OrthoDB" id="331293at2759"/>
<feature type="transmembrane region" description="Helical" evidence="2">
    <location>
        <begin position="546"/>
        <end position="568"/>
    </location>
</feature>
<feature type="transmembrane region" description="Helical" evidence="2">
    <location>
        <begin position="689"/>
        <end position="709"/>
    </location>
</feature>
<name>A0A086KF20_TOXGO</name>